<evidence type="ECO:0000256" key="1">
    <source>
        <dbReference type="SAM" id="Coils"/>
    </source>
</evidence>
<name>A0A8J2JAD3_9HEXA</name>
<dbReference type="EMBL" id="CAJVCH010022134">
    <property type="protein sequence ID" value="CAG7692581.1"/>
    <property type="molecule type" value="Genomic_DNA"/>
</dbReference>
<keyword evidence="1" id="KW-0175">Coiled coil</keyword>
<keyword evidence="3" id="KW-1185">Reference proteome</keyword>
<evidence type="ECO:0000313" key="3">
    <source>
        <dbReference type="Proteomes" id="UP000708208"/>
    </source>
</evidence>
<accession>A0A8J2JAD3</accession>
<reference evidence="2" key="1">
    <citation type="submission" date="2021-06" db="EMBL/GenBank/DDBJ databases">
        <authorList>
            <person name="Hodson N. C."/>
            <person name="Mongue J. A."/>
            <person name="Jaron S. K."/>
        </authorList>
    </citation>
    <scope>NUCLEOTIDE SEQUENCE</scope>
</reference>
<dbReference type="AlphaFoldDB" id="A0A8J2JAD3"/>
<comment type="caution">
    <text evidence="2">The sequence shown here is derived from an EMBL/GenBank/DDBJ whole genome shotgun (WGS) entry which is preliminary data.</text>
</comment>
<evidence type="ECO:0000313" key="2">
    <source>
        <dbReference type="EMBL" id="CAG7692581.1"/>
    </source>
</evidence>
<feature type="coiled-coil region" evidence="1">
    <location>
        <begin position="64"/>
        <end position="91"/>
    </location>
</feature>
<dbReference type="Proteomes" id="UP000708208">
    <property type="component" value="Unassembled WGS sequence"/>
</dbReference>
<gene>
    <name evidence="2" type="ORF">AFUS01_LOCUS3662</name>
</gene>
<sequence length="164" mass="18076">MSVLKTLLERETGPTEYMRACTVTSIISPPISIHTSESPGVVVSNVYEDSSNGPNNELSDISFQKVILRRMERMERKIDAIQNNSKRFTKSAGGDSVSAKLPRVPCQITGGSKFVECLCWGNRSTGNFGSVLSKTGGKSEDEATKRVLADIRQFPIINYIRKES</sequence>
<organism evidence="2 3">
    <name type="scientific">Allacma fusca</name>
    <dbReference type="NCBI Taxonomy" id="39272"/>
    <lineage>
        <taxon>Eukaryota</taxon>
        <taxon>Metazoa</taxon>
        <taxon>Ecdysozoa</taxon>
        <taxon>Arthropoda</taxon>
        <taxon>Hexapoda</taxon>
        <taxon>Collembola</taxon>
        <taxon>Symphypleona</taxon>
        <taxon>Sminthuridae</taxon>
        <taxon>Allacma</taxon>
    </lineage>
</organism>
<dbReference type="OrthoDB" id="7554902at2759"/>
<proteinExistence type="predicted"/>
<protein>
    <submittedName>
        <fullName evidence="2">Uncharacterized protein</fullName>
    </submittedName>
</protein>